<dbReference type="PANTHER" id="PTHR37326">
    <property type="entry name" value="BLL3975 PROTEIN"/>
    <property type="match status" value="1"/>
</dbReference>
<feature type="compositionally biased region" description="Basic and acidic residues" evidence="5">
    <location>
        <begin position="333"/>
        <end position="352"/>
    </location>
</feature>
<dbReference type="CDD" id="cd06251">
    <property type="entry name" value="M14_ASTE_ASPA-like"/>
    <property type="match status" value="1"/>
</dbReference>
<keyword evidence="4" id="KW-0862">Zinc</keyword>
<keyword evidence="2" id="KW-0479">Metal-binding</keyword>
<organism evidence="7 8">
    <name type="scientific">Hymenobacter terrestris</name>
    <dbReference type="NCBI Taxonomy" id="2748310"/>
    <lineage>
        <taxon>Bacteria</taxon>
        <taxon>Pseudomonadati</taxon>
        <taxon>Bacteroidota</taxon>
        <taxon>Cytophagia</taxon>
        <taxon>Cytophagales</taxon>
        <taxon>Hymenobacteraceae</taxon>
        <taxon>Hymenobacter</taxon>
    </lineage>
</organism>
<keyword evidence="8" id="KW-1185">Reference proteome</keyword>
<accession>A0ABX2PZF1</accession>
<name>A0ABX2PZF1_9BACT</name>
<gene>
    <name evidence="7" type="ORF">HW556_02250</name>
</gene>
<dbReference type="Gene3D" id="3.40.630.10">
    <property type="entry name" value="Zn peptidases"/>
    <property type="match status" value="1"/>
</dbReference>
<evidence type="ECO:0000256" key="4">
    <source>
        <dbReference type="ARBA" id="ARBA00022833"/>
    </source>
</evidence>
<dbReference type="PANTHER" id="PTHR37326:SF2">
    <property type="entry name" value="SUCCINYLGLUTAMATE DESUCCINYLASE_ASPARTOACYLASE FAMILY PROTEIN"/>
    <property type="match status" value="1"/>
</dbReference>
<proteinExistence type="predicted"/>
<comment type="caution">
    <text evidence="7">The sequence shown here is derived from an EMBL/GenBank/DDBJ whole genome shotgun (WGS) entry which is preliminary data.</text>
</comment>
<comment type="cofactor">
    <cofactor evidence="1">
        <name>Zn(2+)</name>
        <dbReference type="ChEBI" id="CHEBI:29105"/>
    </cofactor>
</comment>
<evidence type="ECO:0000313" key="7">
    <source>
        <dbReference type="EMBL" id="NVO83694.1"/>
    </source>
</evidence>
<evidence type="ECO:0000256" key="2">
    <source>
        <dbReference type="ARBA" id="ARBA00022723"/>
    </source>
</evidence>
<sequence length="367" mass="40138">MPQTAPDALFLNGLTIGPGERVLTRLVISRLPSGTVIDIPVHVFRAVEPGPTVLLMAGMHGDEVNGIETIRRLIRRELLQPLRGTIIAIPILNIYGFLNFSREVPDGKDVNRSFPGNPRGSLASRVAHRFMREIMPLIDYGIDFHTGGATRANTPQIRCLLHEDAETDALAAAFAAPFTLHAGLRLGSLRETAMQEGRRIIVYETGESMRLDEPGIDLGIAGTLRVLHHLGMLAEAPAPAHPTVVCLRSTWLRARYAGIFRSLVQLGQHVEEGQAYGSVADPYGERSVRLESPVTGYIIGLNHMPVVNQGDALVHVARLDAAPNRADLVVPFDEKPLKRTEEDVNEVDRADDPTALPDDDGHGDEVW</sequence>
<evidence type="ECO:0000259" key="6">
    <source>
        <dbReference type="Pfam" id="PF24827"/>
    </source>
</evidence>
<evidence type="ECO:0000313" key="8">
    <source>
        <dbReference type="Proteomes" id="UP000626554"/>
    </source>
</evidence>
<dbReference type="Proteomes" id="UP000626554">
    <property type="component" value="Unassembled WGS sequence"/>
</dbReference>
<evidence type="ECO:0000256" key="1">
    <source>
        <dbReference type="ARBA" id="ARBA00001947"/>
    </source>
</evidence>
<protein>
    <submittedName>
        <fullName evidence="7">Succinylglutamate desuccinylase/aspartoacylase family protein</fullName>
    </submittedName>
</protein>
<dbReference type="InterPro" id="IPR055438">
    <property type="entry name" value="AstE_AspA_cat"/>
</dbReference>
<dbReference type="EMBL" id="JABKAV010000004">
    <property type="protein sequence ID" value="NVO83694.1"/>
    <property type="molecule type" value="Genomic_DNA"/>
</dbReference>
<evidence type="ECO:0000256" key="5">
    <source>
        <dbReference type="SAM" id="MobiDB-lite"/>
    </source>
</evidence>
<dbReference type="RefSeq" id="WP_176897583.1">
    <property type="nucleotide sequence ID" value="NZ_JABKAV010000004.1"/>
</dbReference>
<dbReference type="InterPro" id="IPR053138">
    <property type="entry name" value="N-alpha-Ac-DABA_deacetylase"/>
</dbReference>
<evidence type="ECO:0000256" key="3">
    <source>
        <dbReference type="ARBA" id="ARBA00022801"/>
    </source>
</evidence>
<dbReference type="PIRSF" id="PIRSF039012">
    <property type="entry name" value="ASP"/>
    <property type="match status" value="1"/>
</dbReference>
<keyword evidence="3" id="KW-0378">Hydrolase</keyword>
<feature type="region of interest" description="Disordered" evidence="5">
    <location>
        <begin position="333"/>
        <end position="367"/>
    </location>
</feature>
<dbReference type="InterPro" id="IPR043795">
    <property type="entry name" value="N-alpha-Ac-DABA-like"/>
</dbReference>
<feature type="domain" description="Succinylglutamate desuccinylase/Aspartoacylase catalytic" evidence="6">
    <location>
        <begin position="49"/>
        <end position="230"/>
    </location>
</feature>
<dbReference type="SUPFAM" id="SSF53187">
    <property type="entry name" value="Zn-dependent exopeptidases"/>
    <property type="match status" value="1"/>
</dbReference>
<reference evidence="7 8" key="1">
    <citation type="submission" date="2020-05" db="EMBL/GenBank/DDBJ databases">
        <title>Hymenobacter terrestris sp. nov. and Hymenobacter lapidiphilus sp. nov., isolated from regoliths in Antarctica.</title>
        <authorList>
            <person name="Sedlacek I."/>
            <person name="Pantucek R."/>
            <person name="Zeman M."/>
            <person name="Holochova P."/>
            <person name="Kralova S."/>
            <person name="Stankova E."/>
            <person name="Sedo O."/>
            <person name="Micenkova L."/>
            <person name="Svec P."/>
            <person name="Gupta V."/>
            <person name="Sood U."/>
            <person name="Korpole U.S."/>
            <person name="Lal R."/>
        </authorList>
    </citation>
    <scope>NUCLEOTIDE SEQUENCE [LARGE SCALE GENOMIC DNA]</scope>
    <source>
        <strain evidence="7 8">P5252</strain>
    </source>
</reference>
<dbReference type="Pfam" id="PF24827">
    <property type="entry name" value="AstE_AspA_cat"/>
    <property type="match status" value="1"/>
</dbReference>